<feature type="region of interest" description="Disordered" evidence="1">
    <location>
        <begin position="1"/>
        <end position="38"/>
    </location>
</feature>
<gene>
    <name evidence="2" type="ORF">LIER_20641</name>
</gene>
<dbReference type="GO" id="GO:0042797">
    <property type="term" value="P:tRNA transcription by RNA polymerase III"/>
    <property type="evidence" value="ECO:0007669"/>
    <property type="project" value="TreeGrafter"/>
</dbReference>
<evidence type="ECO:0000313" key="2">
    <source>
        <dbReference type="EMBL" id="GAA0165169.1"/>
    </source>
</evidence>
<keyword evidence="3" id="KW-1185">Reference proteome</keyword>
<name>A0AAV3QM69_LITER</name>
<dbReference type="EMBL" id="BAABME010005275">
    <property type="protein sequence ID" value="GAA0165169.1"/>
    <property type="molecule type" value="Genomic_DNA"/>
</dbReference>
<comment type="caution">
    <text evidence="2">The sequence shown here is derived from an EMBL/GenBank/DDBJ whole genome shotgun (WGS) entry which is preliminary data.</text>
</comment>
<dbReference type="PANTHER" id="PTHR12069:SF0">
    <property type="entry name" value="DNA-DIRECTED RNA POLYMERASE III SUBUNIT RPC5"/>
    <property type="match status" value="1"/>
</dbReference>
<dbReference type="GO" id="GO:0005666">
    <property type="term" value="C:RNA polymerase III complex"/>
    <property type="evidence" value="ECO:0007669"/>
    <property type="project" value="TreeGrafter"/>
</dbReference>
<sequence length="659" mass="73938">MADMELDLDVPTQAPPKPTSGTRFLPRGSKRKPEPEPITQFQYLESNPTLEVKKNEPNEVVSMDVDLKRQVKIEETVDEVVNEIDVYFSPSIHHNTKLYVLQYPLRPLWRPYELDERCKEVRVKTDSGEVEIDLAIDVDSDLNYDHNADPRIKITKQTLSSSWRPPARTAYAVGVLTGNELHLNPVHAVMQLRPSLEHLKPGGSLEKSAGDIKGEGIIKVEELKQERLSGSSVKQSKSHGELSERARDCQEWLPLQYYGARSDISASCLHKMMEKEGAHIPFLMCPHDYINTLCPGTSNNDIKVRGPSIRSLCSLPLDERFKVWFREGHAVSRFDTLKHLAMEESDEEILQIILKYARLVQGNWVAKSPLVYGKDTGPEVVARDNVLAQFRKNLLFSSKQLPQRPDLRKATKDVLTVFARPSGSDWKFDTPRDTTFLKLHPSIEEQQEESWKKLEEQINSILGKNRSKTVPKSAVPVNPVPGKSLHKTAGSKVQNGTMHKSMPGETKEALLNALKSILGQGGFRLSQICEHLRNQAVVESRHPKISIREAVAVAGAIESFPDDFHTVTNEVAVNIHGIFVLRSSPDNSQHDPLRKVVIDLLIGQGPDAKIKKASVAEAAKLQLGRDMSNEEFRKVITELCVPQRSAWILKAGDGNPNVK</sequence>
<protein>
    <submittedName>
        <fullName evidence="2">DNA-directed RNA polymerase</fullName>
    </submittedName>
</protein>
<dbReference type="PANTHER" id="PTHR12069">
    <property type="entry name" value="DNA-DIRECTED RNA POLYMERASES III 80 KDA POLYPEPTIDE RNA POLYMERASE III SUBUNIT 5"/>
    <property type="match status" value="1"/>
</dbReference>
<keyword evidence="2" id="KW-0240">DNA-directed RNA polymerase</keyword>
<evidence type="ECO:0000313" key="3">
    <source>
        <dbReference type="Proteomes" id="UP001454036"/>
    </source>
</evidence>
<evidence type="ECO:0000256" key="1">
    <source>
        <dbReference type="SAM" id="MobiDB-lite"/>
    </source>
</evidence>
<proteinExistence type="predicted"/>
<dbReference type="Pfam" id="PF04801">
    <property type="entry name" value="RPC5"/>
    <property type="match status" value="1"/>
</dbReference>
<reference evidence="2 3" key="1">
    <citation type="submission" date="2024-01" db="EMBL/GenBank/DDBJ databases">
        <title>The complete chloroplast genome sequence of Lithospermum erythrorhizon: insights into the phylogenetic relationship among Boraginaceae species and the maternal lineages of purple gromwells.</title>
        <authorList>
            <person name="Okada T."/>
            <person name="Watanabe K."/>
        </authorList>
    </citation>
    <scope>NUCLEOTIDE SEQUENCE [LARGE SCALE GENOMIC DNA]</scope>
</reference>
<organism evidence="2 3">
    <name type="scientific">Lithospermum erythrorhizon</name>
    <name type="common">Purple gromwell</name>
    <name type="synonym">Lithospermum officinale var. erythrorhizon</name>
    <dbReference type="NCBI Taxonomy" id="34254"/>
    <lineage>
        <taxon>Eukaryota</taxon>
        <taxon>Viridiplantae</taxon>
        <taxon>Streptophyta</taxon>
        <taxon>Embryophyta</taxon>
        <taxon>Tracheophyta</taxon>
        <taxon>Spermatophyta</taxon>
        <taxon>Magnoliopsida</taxon>
        <taxon>eudicotyledons</taxon>
        <taxon>Gunneridae</taxon>
        <taxon>Pentapetalae</taxon>
        <taxon>asterids</taxon>
        <taxon>lamiids</taxon>
        <taxon>Boraginales</taxon>
        <taxon>Boraginaceae</taxon>
        <taxon>Boraginoideae</taxon>
        <taxon>Lithospermeae</taxon>
        <taxon>Lithospermum</taxon>
    </lineage>
</organism>
<dbReference type="Proteomes" id="UP001454036">
    <property type="component" value="Unassembled WGS sequence"/>
</dbReference>
<accession>A0AAV3QM69</accession>
<keyword evidence="2" id="KW-0804">Transcription</keyword>
<dbReference type="InterPro" id="IPR006886">
    <property type="entry name" value="RNA_pol_III_Rpc5"/>
</dbReference>
<dbReference type="AlphaFoldDB" id="A0AAV3QM69"/>
<feature type="region of interest" description="Disordered" evidence="1">
    <location>
        <begin position="469"/>
        <end position="502"/>
    </location>
</feature>